<sequence length="102" mass="11637">MKDSISIHDYLFDVADIGDWEGEEELVTDKINGVYHAVWHALPEDISELQVENLLPGIWEQLRGGTVLLEADEDELIDWALAYVRQQLEEGIPDADTIDEEE</sequence>
<gene>
    <name evidence="1" type="ORF">BAL341_466</name>
</gene>
<dbReference type="AlphaFoldDB" id="A0A486XH57"/>
<dbReference type="EMBL" id="CAAJGR010000052">
    <property type="protein sequence ID" value="VHO01898.1"/>
    <property type="molecule type" value="Genomic_DNA"/>
</dbReference>
<organism evidence="1">
    <name type="scientific">Rheinheimera sp. BAL341</name>
    <dbReference type="NCBI Taxonomy" id="1708203"/>
    <lineage>
        <taxon>Bacteria</taxon>
        <taxon>Pseudomonadati</taxon>
        <taxon>Pseudomonadota</taxon>
        <taxon>Gammaproteobacteria</taxon>
        <taxon>Chromatiales</taxon>
        <taxon>Chromatiaceae</taxon>
        <taxon>Rheinheimera</taxon>
    </lineage>
</organism>
<proteinExistence type="predicted"/>
<protein>
    <submittedName>
        <fullName evidence="1">Uncharacterized protein</fullName>
    </submittedName>
</protein>
<evidence type="ECO:0000313" key="1">
    <source>
        <dbReference type="EMBL" id="VHO01898.1"/>
    </source>
</evidence>
<accession>A0A486XH57</accession>
<reference evidence="1" key="1">
    <citation type="submission" date="2019-04" db="EMBL/GenBank/DDBJ databases">
        <authorList>
            <person name="Brambilla D."/>
        </authorList>
    </citation>
    <scope>NUCLEOTIDE SEQUENCE</scope>
    <source>
        <strain evidence="1">BAL1</strain>
    </source>
</reference>
<name>A0A486XH57_9GAMM</name>